<dbReference type="WBParaSite" id="Gr19_v10_g2573.t1">
    <property type="protein sequence ID" value="Gr19_v10_g2573.t1"/>
    <property type="gene ID" value="Gr19_v10_g2573"/>
</dbReference>
<evidence type="ECO:0000313" key="3">
    <source>
        <dbReference type="WBParaSite" id="Gr19_v10_g2573.t1"/>
    </source>
</evidence>
<organism evidence="2 3">
    <name type="scientific">Globodera rostochiensis</name>
    <name type="common">Golden nematode worm</name>
    <name type="synonym">Heterodera rostochiensis</name>
    <dbReference type="NCBI Taxonomy" id="31243"/>
    <lineage>
        <taxon>Eukaryota</taxon>
        <taxon>Metazoa</taxon>
        <taxon>Ecdysozoa</taxon>
        <taxon>Nematoda</taxon>
        <taxon>Chromadorea</taxon>
        <taxon>Rhabditida</taxon>
        <taxon>Tylenchina</taxon>
        <taxon>Tylenchomorpha</taxon>
        <taxon>Tylenchoidea</taxon>
        <taxon>Heteroderidae</taxon>
        <taxon>Heteroderinae</taxon>
        <taxon>Globodera</taxon>
    </lineage>
</organism>
<dbReference type="AlphaFoldDB" id="A0A914HMN9"/>
<name>A0A914HMN9_GLORO</name>
<feature type="coiled-coil region" evidence="1">
    <location>
        <begin position="30"/>
        <end position="74"/>
    </location>
</feature>
<sequence length="147" mass="16858">MDIKETFRKYLNDLAKTAILKTKPLKQNIAAKLEVLVKKSNETNKNLKIESKHLQILKNDVERADNEKKLIEIVKKDYQSLLLNMLTNIGLPLHLINRSVKGMEYAGKELITDLNGNIAKFGAFEDLEKVLEAEKQELIKAFNFGFE</sequence>
<protein>
    <submittedName>
        <fullName evidence="3">Uncharacterized protein</fullName>
    </submittedName>
</protein>
<proteinExistence type="predicted"/>
<evidence type="ECO:0000256" key="1">
    <source>
        <dbReference type="SAM" id="Coils"/>
    </source>
</evidence>
<evidence type="ECO:0000313" key="2">
    <source>
        <dbReference type="Proteomes" id="UP000887572"/>
    </source>
</evidence>
<reference evidence="3" key="1">
    <citation type="submission" date="2022-11" db="UniProtKB">
        <authorList>
            <consortium name="WormBaseParasite"/>
        </authorList>
    </citation>
    <scope>IDENTIFICATION</scope>
</reference>
<dbReference type="Proteomes" id="UP000887572">
    <property type="component" value="Unplaced"/>
</dbReference>
<keyword evidence="2" id="KW-1185">Reference proteome</keyword>
<accession>A0A914HMN9</accession>
<keyword evidence="1" id="KW-0175">Coiled coil</keyword>